<evidence type="ECO:0000256" key="9">
    <source>
        <dbReference type="SAM" id="MobiDB-lite"/>
    </source>
</evidence>
<evidence type="ECO:0000259" key="10">
    <source>
        <dbReference type="PROSITE" id="PS50089"/>
    </source>
</evidence>
<accession>A0A2P6VNI8</accession>
<comment type="catalytic activity">
    <reaction evidence="1">
        <text>S-ubiquitinyl-[E2 ubiquitin-conjugating enzyme]-L-cysteine + [acceptor protein]-L-lysine = [E2 ubiquitin-conjugating enzyme]-L-cysteine + N(6)-ubiquitinyl-[acceptor protein]-L-lysine.</text>
        <dbReference type="EC" id="2.3.2.27"/>
    </reaction>
</comment>
<evidence type="ECO:0000256" key="4">
    <source>
        <dbReference type="ARBA" id="ARBA00022723"/>
    </source>
</evidence>
<dbReference type="PANTHER" id="PTHR15710">
    <property type="entry name" value="E3 UBIQUITIN-PROTEIN LIGASE PRAJA"/>
    <property type="match status" value="1"/>
</dbReference>
<feature type="compositionally biased region" description="Gly residues" evidence="9">
    <location>
        <begin position="115"/>
        <end position="125"/>
    </location>
</feature>
<dbReference type="GO" id="GO:0008270">
    <property type="term" value="F:zinc ion binding"/>
    <property type="evidence" value="ECO:0007669"/>
    <property type="project" value="UniProtKB-KW"/>
</dbReference>
<dbReference type="FunFam" id="3.30.40.10:FF:000127">
    <property type="entry name" value="E3 ubiquitin-protein ligase RNF181"/>
    <property type="match status" value="1"/>
</dbReference>
<dbReference type="PROSITE" id="PS50089">
    <property type="entry name" value="ZF_RING_2"/>
    <property type="match status" value="1"/>
</dbReference>
<evidence type="ECO:0000256" key="8">
    <source>
        <dbReference type="PROSITE-ProRule" id="PRU00175"/>
    </source>
</evidence>
<dbReference type="InterPro" id="IPR001841">
    <property type="entry name" value="Znf_RING"/>
</dbReference>
<evidence type="ECO:0000256" key="1">
    <source>
        <dbReference type="ARBA" id="ARBA00000900"/>
    </source>
</evidence>
<sequence>MAAAALVQSPAAWAELTSALNKKATFEHTVAVASRELSSPAGAAAVADPAARTLLARCRTLLRTRYSSRAFWVLGRQLFTAAATAADAAGDAELKATLAEYLAECAAELGEEAGSSGGGADGGSAGAPPRGSAFLFEGQLSGQEAAPPRPPGLLDLLSGALPAELQQQLEAAAAQQQGGGGGGSGDGQGEGQQAQQAQQPSPEVLAAIEEQLDAIAVQIMDATGQQALRAPPPASKRAVASLPRETLSVERLAQLGSDVRCPVCMDELAVGEEVQVMPCSAGHIFHPPCLAPWLEQHNSCPTCRHELPTDDQRYEREKERRLQEEEDARGAANAVAHNDFLYI</sequence>
<protein>
    <recommendedName>
        <fullName evidence="2">RING-type E3 ubiquitin transferase</fullName>
        <ecNumber evidence="2">2.3.2.27</ecNumber>
    </recommendedName>
</protein>
<gene>
    <name evidence="11" type="ORF">C2E20_1675</name>
</gene>
<dbReference type="SMART" id="SM00184">
    <property type="entry name" value="RING"/>
    <property type="match status" value="1"/>
</dbReference>
<reference evidence="11 12" key="1">
    <citation type="journal article" date="2018" name="Plant J.">
        <title>Genome sequences of Chlorella sorokiniana UTEX 1602 and Micractinium conductrix SAG 241.80: implications to maltose excretion by a green alga.</title>
        <authorList>
            <person name="Arriola M.B."/>
            <person name="Velmurugan N."/>
            <person name="Zhang Y."/>
            <person name="Plunkett M.H."/>
            <person name="Hondzo H."/>
            <person name="Barney B.M."/>
        </authorList>
    </citation>
    <scope>NUCLEOTIDE SEQUENCE [LARGE SCALE GENOMIC DNA]</scope>
    <source>
        <strain evidence="11 12">SAG 241.80</strain>
    </source>
</reference>
<dbReference type="SUPFAM" id="SSF57850">
    <property type="entry name" value="RING/U-box"/>
    <property type="match status" value="1"/>
</dbReference>
<keyword evidence="6" id="KW-0833">Ubl conjugation pathway</keyword>
<evidence type="ECO:0000256" key="2">
    <source>
        <dbReference type="ARBA" id="ARBA00012483"/>
    </source>
</evidence>
<evidence type="ECO:0000256" key="7">
    <source>
        <dbReference type="ARBA" id="ARBA00022833"/>
    </source>
</evidence>
<feature type="domain" description="RING-type" evidence="10">
    <location>
        <begin position="261"/>
        <end position="304"/>
    </location>
</feature>
<dbReference type="GO" id="GO:0016567">
    <property type="term" value="P:protein ubiquitination"/>
    <property type="evidence" value="ECO:0007669"/>
    <property type="project" value="TreeGrafter"/>
</dbReference>
<keyword evidence="4" id="KW-0479">Metal-binding</keyword>
<evidence type="ECO:0000256" key="6">
    <source>
        <dbReference type="ARBA" id="ARBA00022786"/>
    </source>
</evidence>
<organism evidence="11 12">
    <name type="scientific">Micractinium conductrix</name>
    <dbReference type="NCBI Taxonomy" id="554055"/>
    <lineage>
        <taxon>Eukaryota</taxon>
        <taxon>Viridiplantae</taxon>
        <taxon>Chlorophyta</taxon>
        <taxon>core chlorophytes</taxon>
        <taxon>Trebouxiophyceae</taxon>
        <taxon>Chlorellales</taxon>
        <taxon>Chlorellaceae</taxon>
        <taxon>Chlorella clade</taxon>
        <taxon>Micractinium</taxon>
    </lineage>
</organism>
<evidence type="ECO:0000256" key="5">
    <source>
        <dbReference type="ARBA" id="ARBA00022771"/>
    </source>
</evidence>
<evidence type="ECO:0000313" key="11">
    <source>
        <dbReference type="EMBL" id="PSC75615.1"/>
    </source>
</evidence>
<dbReference type="PANTHER" id="PTHR15710:SF217">
    <property type="entry name" value="E3 UBIQUITIN-PROTEIN LIGASE RDUF2"/>
    <property type="match status" value="1"/>
</dbReference>
<dbReference type="Pfam" id="PF13639">
    <property type="entry name" value="zf-RING_2"/>
    <property type="match status" value="1"/>
</dbReference>
<dbReference type="GO" id="GO:0005737">
    <property type="term" value="C:cytoplasm"/>
    <property type="evidence" value="ECO:0007669"/>
    <property type="project" value="TreeGrafter"/>
</dbReference>
<comment type="caution">
    <text evidence="11">The sequence shown here is derived from an EMBL/GenBank/DDBJ whole genome shotgun (WGS) entry which is preliminary data.</text>
</comment>
<feature type="compositionally biased region" description="Gly residues" evidence="9">
    <location>
        <begin position="177"/>
        <end position="190"/>
    </location>
</feature>
<dbReference type="EMBL" id="LHPF02000002">
    <property type="protein sequence ID" value="PSC75615.1"/>
    <property type="molecule type" value="Genomic_DNA"/>
</dbReference>
<evidence type="ECO:0000256" key="3">
    <source>
        <dbReference type="ARBA" id="ARBA00022679"/>
    </source>
</evidence>
<feature type="region of interest" description="Disordered" evidence="9">
    <location>
        <begin position="112"/>
        <end position="134"/>
    </location>
</feature>
<proteinExistence type="predicted"/>
<dbReference type="GO" id="GO:0016874">
    <property type="term" value="F:ligase activity"/>
    <property type="evidence" value="ECO:0007669"/>
    <property type="project" value="UniProtKB-KW"/>
</dbReference>
<dbReference type="GO" id="GO:0061630">
    <property type="term" value="F:ubiquitin protein ligase activity"/>
    <property type="evidence" value="ECO:0007669"/>
    <property type="project" value="UniProtKB-EC"/>
</dbReference>
<dbReference type="STRING" id="554055.A0A2P6VNI8"/>
<dbReference type="Gene3D" id="3.30.40.10">
    <property type="entry name" value="Zinc/RING finger domain, C3HC4 (zinc finger)"/>
    <property type="match status" value="1"/>
</dbReference>
<dbReference type="OrthoDB" id="515079at2759"/>
<keyword evidence="7" id="KW-0862">Zinc</keyword>
<name>A0A2P6VNI8_9CHLO</name>
<dbReference type="Proteomes" id="UP000239649">
    <property type="component" value="Unassembled WGS sequence"/>
</dbReference>
<feature type="region of interest" description="Disordered" evidence="9">
    <location>
        <begin position="169"/>
        <end position="202"/>
    </location>
</feature>
<dbReference type="InterPro" id="IPR013083">
    <property type="entry name" value="Znf_RING/FYVE/PHD"/>
</dbReference>
<keyword evidence="12" id="KW-1185">Reference proteome</keyword>
<keyword evidence="5 8" id="KW-0863">Zinc-finger</keyword>
<evidence type="ECO:0000313" key="12">
    <source>
        <dbReference type="Proteomes" id="UP000239649"/>
    </source>
</evidence>
<dbReference type="EC" id="2.3.2.27" evidence="2"/>
<keyword evidence="3" id="KW-0808">Transferase</keyword>
<dbReference type="AlphaFoldDB" id="A0A2P6VNI8"/>